<sequence length="175" mass="19741">MHPEKHDNCCNKRISGSILLELNIIFLIMVMVSGVYCNMSQTVLKNYRKILADIEIAQAARYTESILRRELSYNLTQVKLSKDLNNRDQIVCQKTVNNTQSNWYLSGGVLYRKTMRGAATGTNPFSDPDVQITGFRTIPLGKEKLGIVINLREPETGLERQAAFSVFLSNGLIVQ</sequence>
<dbReference type="Proteomes" id="UP000198943">
    <property type="component" value="Unassembled WGS sequence"/>
</dbReference>
<keyword evidence="3" id="KW-1185">Reference proteome</keyword>
<reference evidence="3" key="1">
    <citation type="submission" date="2016-10" db="EMBL/GenBank/DDBJ databases">
        <authorList>
            <person name="Varghese N."/>
            <person name="Submissions S."/>
        </authorList>
    </citation>
    <scope>NUCLEOTIDE SEQUENCE [LARGE SCALE GENOMIC DNA]</scope>
    <source>
        <strain evidence="3">DSM 11005</strain>
    </source>
</reference>
<organism evidence="2 3">
    <name type="scientific">Succiniclasticum ruminis</name>
    <dbReference type="NCBI Taxonomy" id="40841"/>
    <lineage>
        <taxon>Bacteria</taxon>
        <taxon>Bacillati</taxon>
        <taxon>Bacillota</taxon>
        <taxon>Negativicutes</taxon>
        <taxon>Acidaminococcales</taxon>
        <taxon>Acidaminococcaceae</taxon>
        <taxon>Succiniclasticum</taxon>
    </lineage>
</organism>
<dbReference type="EMBL" id="FMYW01000005">
    <property type="protein sequence ID" value="SDC34236.1"/>
    <property type="molecule type" value="Genomic_DNA"/>
</dbReference>
<keyword evidence="1" id="KW-0812">Transmembrane</keyword>
<feature type="transmembrane region" description="Helical" evidence="1">
    <location>
        <begin position="20"/>
        <end position="39"/>
    </location>
</feature>
<keyword evidence="1" id="KW-1133">Transmembrane helix</keyword>
<dbReference type="OrthoDB" id="9835849at2"/>
<dbReference type="AlphaFoldDB" id="A0A1G6KV33"/>
<dbReference type="RefSeq" id="WP_093730026.1">
    <property type="nucleotide sequence ID" value="NZ_FMYW01000005.1"/>
</dbReference>
<gene>
    <name evidence="2" type="ORF">SAMN04487864_10592</name>
</gene>
<evidence type="ECO:0000313" key="3">
    <source>
        <dbReference type="Proteomes" id="UP000198943"/>
    </source>
</evidence>
<name>A0A1G6KV33_9FIRM</name>
<accession>A0A1G6KV33</accession>
<keyword evidence="1" id="KW-0472">Membrane</keyword>
<evidence type="ECO:0000256" key="1">
    <source>
        <dbReference type="SAM" id="Phobius"/>
    </source>
</evidence>
<proteinExistence type="predicted"/>
<protein>
    <submittedName>
        <fullName evidence="2">Uncharacterized protein</fullName>
    </submittedName>
</protein>
<evidence type="ECO:0000313" key="2">
    <source>
        <dbReference type="EMBL" id="SDC34236.1"/>
    </source>
</evidence>